<dbReference type="InParanoid" id="G3HGX5"/>
<reference evidence="2" key="1">
    <citation type="journal article" date="2011" name="Nat. Biotechnol.">
        <title>The genomic sequence of the Chinese hamster ovary (CHO)-K1 cell line.</title>
        <authorList>
            <person name="Xu X."/>
            <person name="Nagarajan H."/>
            <person name="Lewis N.E."/>
            <person name="Pan S."/>
            <person name="Cai Z."/>
            <person name="Liu X."/>
            <person name="Chen W."/>
            <person name="Xie M."/>
            <person name="Wang W."/>
            <person name="Hammond S."/>
            <person name="Andersen M.R."/>
            <person name="Neff N."/>
            <person name="Passarelli B."/>
            <person name="Koh W."/>
            <person name="Fan H.C."/>
            <person name="Wang J."/>
            <person name="Gui Y."/>
            <person name="Lee K.H."/>
            <person name="Betenbaugh M.J."/>
            <person name="Quake S.R."/>
            <person name="Famili I."/>
            <person name="Palsson B.O."/>
            <person name="Wang J."/>
        </authorList>
    </citation>
    <scope>NUCLEOTIDE SEQUENCE [LARGE SCALE GENOMIC DNA]</scope>
    <source>
        <strain evidence="2">CHO K1 cell line</strain>
    </source>
</reference>
<evidence type="ECO:0000313" key="2">
    <source>
        <dbReference type="Proteomes" id="UP000001075"/>
    </source>
</evidence>
<name>G3HGX5_CRIGR</name>
<gene>
    <name evidence="1" type="ORF">I79_009868</name>
</gene>
<proteinExistence type="predicted"/>
<dbReference type="EMBL" id="JH000364">
    <property type="protein sequence ID" value="EGW11060.1"/>
    <property type="molecule type" value="Genomic_DNA"/>
</dbReference>
<evidence type="ECO:0000313" key="1">
    <source>
        <dbReference type="EMBL" id="EGW11060.1"/>
    </source>
</evidence>
<accession>G3HGX5</accession>
<dbReference type="Proteomes" id="UP000001075">
    <property type="component" value="Unassembled WGS sequence"/>
</dbReference>
<protein>
    <submittedName>
        <fullName evidence="1">Uncharacterized protein</fullName>
    </submittedName>
</protein>
<dbReference type="AlphaFoldDB" id="G3HGX5"/>
<sequence length="125" mass="14687">MGDRARVLGTQLHRLCGAFPLCRGRGVKEDWQEAERGQCFSLMIPLSSQCLEDNTYGIKGKNRSNWFRNMSLMLYFECWSILRCWYVGKINQLFMSPTLLLLEPISSTKEPMYKARWKRSKKKNL</sequence>
<organism evidence="1 2">
    <name type="scientific">Cricetulus griseus</name>
    <name type="common">Chinese hamster</name>
    <name type="synonym">Cricetulus barabensis griseus</name>
    <dbReference type="NCBI Taxonomy" id="10029"/>
    <lineage>
        <taxon>Eukaryota</taxon>
        <taxon>Metazoa</taxon>
        <taxon>Chordata</taxon>
        <taxon>Craniata</taxon>
        <taxon>Vertebrata</taxon>
        <taxon>Euteleostomi</taxon>
        <taxon>Mammalia</taxon>
        <taxon>Eutheria</taxon>
        <taxon>Euarchontoglires</taxon>
        <taxon>Glires</taxon>
        <taxon>Rodentia</taxon>
        <taxon>Myomorpha</taxon>
        <taxon>Muroidea</taxon>
        <taxon>Cricetidae</taxon>
        <taxon>Cricetinae</taxon>
        <taxon>Cricetulus</taxon>
    </lineage>
</organism>